<evidence type="ECO:0000313" key="2">
    <source>
        <dbReference type="Proteomes" id="UP000310039"/>
    </source>
</evidence>
<name>A0A4V4KXR8_AURPU</name>
<dbReference type="PANTHER" id="PTHR37994:SF4">
    <property type="entry name" value="ER TRANSPORTER 6TM N-TERMINAL DOMAIN-CONTAINING PROTEIN-RELATED"/>
    <property type="match status" value="1"/>
</dbReference>
<proteinExistence type="predicted"/>
<accession>A0A4V4KXR8</accession>
<sequence>MPLEGIAHMPEILKHIGSDGGWKPLFVINKPAGSGSSATTCSTKHYQDDSKAVWGRSIDALIEPVNSMVEAIRNSIEHTTIQLELVTKPPKADDKAKIGTEAEGGKVRSSDANLSKHLEEMLNEFSAGRIEALNAWANSKDLSPDQMEGLQSCASREFGQDPESARVPIDRQQLFLILYIQHMCLSLVNYEPSLGGRFPIAMFEDILSQLTVLLDYMSLLSYSTEVWSIDGPTNHYFHHSQRSRRWLQDLAELLVPIEPTEQRLSSALDTSRPLPAKTQSMEPFLLSQKLKELDPNILHMRHMLELGYSTYAVTEIISSMISYKLNRLVVSVESLVGVVDLTHSGLFEGFERK</sequence>
<evidence type="ECO:0000313" key="1">
    <source>
        <dbReference type="EMBL" id="THZ70216.1"/>
    </source>
</evidence>
<dbReference type="EMBL" id="QZBT01000391">
    <property type="protein sequence ID" value="THZ70216.1"/>
    <property type="molecule type" value="Genomic_DNA"/>
</dbReference>
<dbReference type="AlphaFoldDB" id="A0A4V4KXR8"/>
<dbReference type="Proteomes" id="UP000310039">
    <property type="component" value="Unassembled WGS sequence"/>
</dbReference>
<reference evidence="1 2" key="1">
    <citation type="submission" date="2018-10" db="EMBL/GenBank/DDBJ databases">
        <title>Fifty Aureobasidium pullulans genomes reveal a recombining polyextremotolerant generalist.</title>
        <authorList>
            <person name="Gostincar C."/>
            <person name="Turk M."/>
            <person name="Zajc J."/>
            <person name="Gunde-Cimerman N."/>
        </authorList>
    </citation>
    <scope>NUCLEOTIDE SEQUENCE [LARGE SCALE GENOMIC DNA]</scope>
    <source>
        <strain evidence="1 2">EXF-3403</strain>
    </source>
</reference>
<comment type="caution">
    <text evidence="1">The sequence shown here is derived from an EMBL/GenBank/DDBJ whole genome shotgun (WGS) entry which is preliminary data.</text>
</comment>
<gene>
    <name evidence="1" type="ORF">D6C84_10465</name>
</gene>
<organism evidence="1 2">
    <name type="scientific">Aureobasidium pullulans</name>
    <name type="common">Black yeast</name>
    <name type="synonym">Pullularia pullulans</name>
    <dbReference type="NCBI Taxonomy" id="5580"/>
    <lineage>
        <taxon>Eukaryota</taxon>
        <taxon>Fungi</taxon>
        <taxon>Dikarya</taxon>
        <taxon>Ascomycota</taxon>
        <taxon>Pezizomycotina</taxon>
        <taxon>Dothideomycetes</taxon>
        <taxon>Dothideomycetidae</taxon>
        <taxon>Dothideales</taxon>
        <taxon>Saccotheciaceae</taxon>
        <taxon>Aureobasidium</taxon>
    </lineage>
</organism>
<dbReference type="PANTHER" id="PTHR37994">
    <property type="entry name" value="ARAE_2_N DOMAIN-CONTAINING PROTEIN-RELATED"/>
    <property type="match status" value="1"/>
</dbReference>
<protein>
    <submittedName>
        <fullName evidence="1">Uncharacterized protein</fullName>
    </submittedName>
</protein>